<dbReference type="Pfam" id="PF07110">
    <property type="entry name" value="EthD"/>
    <property type="match status" value="1"/>
</dbReference>
<accession>A0ABR2HK72</accession>
<proteinExistence type="inferred from homology"/>
<organism evidence="3 4">
    <name type="scientific">Apiospora arundinis</name>
    <dbReference type="NCBI Taxonomy" id="335852"/>
    <lineage>
        <taxon>Eukaryota</taxon>
        <taxon>Fungi</taxon>
        <taxon>Dikarya</taxon>
        <taxon>Ascomycota</taxon>
        <taxon>Pezizomycotina</taxon>
        <taxon>Sordariomycetes</taxon>
        <taxon>Xylariomycetidae</taxon>
        <taxon>Amphisphaeriales</taxon>
        <taxon>Apiosporaceae</taxon>
        <taxon>Apiospora</taxon>
    </lineage>
</organism>
<protein>
    <submittedName>
        <fullName evidence="3">EthD domain-containing protein</fullName>
    </submittedName>
</protein>
<dbReference type="Proteomes" id="UP001390339">
    <property type="component" value="Unassembled WGS sequence"/>
</dbReference>
<comment type="similarity">
    <text evidence="1">Belongs to the tpcK family.</text>
</comment>
<dbReference type="Gene3D" id="3.30.70.100">
    <property type="match status" value="1"/>
</dbReference>
<keyword evidence="4" id="KW-1185">Reference proteome</keyword>
<feature type="domain" description="EthD" evidence="2">
    <location>
        <begin position="16"/>
        <end position="117"/>
    </location>
</feature>
<dbReference type="InterPro" id="IPR011008">
    <property type="entry name" value="Dimeric_a/b-barrel"/>
</dbReference>
<dbReference type="SUPFAM" id="SSF54909">
    <property type="entry name" value="Dimeric alpha+beta barrel"/>
    <property type="match status" value="1"/>
</dbReference>
<dbReference type="InterPro" id="IPR009799">
    <property type="entry name" value="EthD_dom"/>
</dbReference>
<evidence type="ECO:0000259" key="2">
    <source>
        <dbReference type="Pfam" id="PF07110"/>
    </source>
</evidence>
<name>A0ABR2HK72_9PEZI</name>
<evidence type="ECO:0000256" key="1">
    <source>
        <dbReference type="ARBA" id="ARBA00005986"/>
    </source>
</evidence>
<evidence type="ECO:0000313" key="4">
    <source>
        <dbReference type="Proteomes" id="UP001390339"/>
    </source>
</evidence>
<reference evidence="3 4" key="1">
    <citation type="journal article" date="2024" name="IMA Fungus">
        <title>Apiospora arundinis, a panoply of carbohydrate-active enzymes and secondary metabolites.</title>
        <authorList>
            <person name="Sorensen T."/>
            <person name="Petersen C."/>
            <person name="Muurmann A.T."/>
            <person name="Christiansen J.V."/>
            <person name="Brundto M.L."/>
            <person name="Overgaard C.K."/>
            <person name="Boysen A.T."/>
            <person name="Wollenberg R.D."/>
            <person name="Larsen T.O."/>
            <person name="Sorensen J.L."/>
            <person name="Nielsen K.L."/>
            <person name="Sondergaard T.E."/>
        </authorList>
    </citation>
    <scope>NUCLEOTIDE SEQUENCE [LARGE SCALE GENOMIC DNA]</scope>
    <source>
        <strain evidence="3 4">AAU 773</strain>
    </source>
</reference>
<sequence>MSTEPKYTMLLFFKRNPNLSPAEFRAYYEANHAPMVMEIAKEAKGLLTYTRRYLNHDASDPSLKNPFTTFEDPAAAVPYDIVNEVTFETREDAAEFSRIMYDVEENRAKVLDDENKLFLRSQMRGMIVDTVVS</sequence>
<gene>
    <name evidence="3" type="ORF">PGQ11_015046</name>
</gene>
<comment type="caution">
    <text evidence="3">The sequence shown here is derived from an EMBL/GenBank/DDBJ whole genome shotgun (WGS) entry which is preliminary data.</text>
</comment>
<evidence type="ECO:0000313" key="3">
    <source>
        <dbReference type="EMBL" id="KAK8848566.1"/>
    </source>
</evidence>
<dbReference type="EMBL" id="JAPCWZ010000010">
    <property type="protein sequence ID" value="KAK8848566.1"/>
    <property type="molecule type" value="Genomic_DNA"/>
</dbReference>